<evidence type="ECO:0000313" key="2">
    <source>
        <dbReference type="Proteomes" id="UP000276991"/>
    </source>
</evidence>
<dbReference type="EMBL" id="UPTC01001511">
    <property type="protein sequence ID" value="VBB32044.1"/>
    <property type="molecule type" value="Genomic_DNA"/>
</dbReference>
<sequence>MSLPEGPLSTPDLYYRSRGSPAHYSNTTMPLSYPCCDMTLFFYRCEENENADFFKLDDSMRLSAKNGIMLVAQEMMDFCHFDQI</sequence>
<reference evidence="1 2" key="1">
    <citation type="submission" date="2018-08" db="EMBL/GenBank/DDBJ databases">
        <authorList>
            <person name="Laetsch R D."/>
            <person name="Stevens L."/>
            <person name="Kumar S."/>
            <person name="Blaxter L. M."/>
        </authorList>
    </citation>
    <scope>NUCLEOTIDE SEQUENCE [LARGE SCALE GENOMIC DNA]</scope>
</reference>
<gene>
    <name evidence="1" type="ORF">NAV_LOCUS6835</name>
</gene>
<proteinExistence type="predicted"/>
<protein>
    <submittedName>
        <fullName evidence="1">Uncharacterized protein</fullName>
    </submittedName>
</protein>
<evidence type="ECO:0000313" key="1">
    <source>
        <dbReference type="EMBL" id="VBB32044.1"/>
    </source>
</evidence>
<name>A0A498SJN3_ACAVI</name>
<organism evidence="1 2">
    <name type="scientific">Acanthocheilonema viteae</name>
    <name type="common">Filarial nematode worm</name>
    <name type="synonym">Dipetalonema viteae</name>
    <dbReference type="NCBI Taxonomy" id="6277"/>
    <lineage>
        <taxon>Eukaryota</taxon>
        <taxon>Metazoa</taxon>
        <taxon>Ecdysozoa</taxon>
        <taxon>Nematoda</taxon>
        <taxon>Chromadorea</taxon>
        <taxon>Rhabditida</taxon>
        <taxon>Spirurina</taxon>
        <taxon>Spiruromorpha</taxon>
        <taxon>Filarioidea</taxon>
        <taxon>Onchocercidae</taxon>
        <taxon>Acanthocheilonema</taxon>
    </lineage>
</organism>
<dbReference type="Proteomes" id="UP000276991">
    <property type="component" value="Unassembled WGS sequence"/>
</dbReference>
<dbReference type="AlphaFoldDB" id="A0A498SJN3"/>
<keyword evidence="2" id="KW-1185">Reference proteome</keyword>
<accession>A0A498SJN3</accession>